<evidence type="ECO:0000313" key="1">
    <source>
        <dbReference type="EMBL" id="TWT78825.1"/>
    </source>
</evidence>
<organism evidence="1 2">
    <name type="scientific">Novipirellula herctigrandis</name>
    <dbReference type="NCBI Taxonomy" id="2527986"/>
    <lineage>
        <taxon>Bacteria</taxon>
        <taxon>Pseudomonadati</taxon>
        <taxon>Planctomycetota</taxon>
        <taxon>Planctomycetia</taxon>
        <taxon>Pirellulales</taxon>
        <taxon>Pirellulaceae</taxon>
        <taxon>Novipirellula</taxon>
    </lineage>
</organism>
<comment type="caution">
    <text evidence="1">The sequence shown here is derived from an EMBL/GenBank/DDBJ whole genome shotgun (WGS) entry which is preliminary data.</text>
</comment>
<dbReference type="Proteomes" id="UP000315010">
    <property type="component" value="Unassembled WGS sequence"/>
</dbReference>
<dbReference type="RefSeq" id="WP_419193782.1">
    <property type="nucleotide sequence ID" value="NZ_SJPJ01000001.1"/>
</dbReference>
<reference evidence="1 2" key="1">
    <citation type="submission" date="2019-02" db="EMBL/GenBank/DDBJ databases">
        <title>Deep-cultivation of Planctomycetes and their phenomic and genomic characterization uncovers novel biology.</title>
        <authorList>
            <person name="Wiegand S."/>
            <person name="Jogler M."/>
            <person name="Boedeker C."/>
            <person name="Pinto D."/>
            <person name="Vollmers J."/>
            <person name="Rivas-Marin E."/>
            <person name="Kohn T."/>
            <person name="Peeters S.H."/>
            <person name="Heuer A."/>
            <person name="Rast P."/>
            <person name="Oberbeckmann S."/>
            <person name="Bunk B."/>
            <person name="Jeske O."/>
            <person name="Meyerdierks A."/>
            <person name="Storesund J.E."/>
            <person name="Kallscheuer N."/>
            <person name="Luecker S."/>
            <person name="Lage O.M."/>
            <person name="Pohl T."/>
            <person name="Merkel B.J."/>
            <person name="Hornburger P."/>
            <person name="Mueller R.-W."/>
            <person name="Bruemmer F."/>
            <person name="Labrenz M."/>
            <person name="Spormann A.M."/>
            <person name="Op Den Camp H."/>
            <person name="Overmann J."/>
            <person name="Amann R."/>
            <person name="Jetten M.S.M."/>
            <person name="Mascher T."/>
            <person name="Medema M.H."/>
            <person name="Devos D.P."/>
            <person name="Kaster A.-K."/>
            <person name="Ovreas L."/>
            <person name="Rohde M."/>
            <person name="Galperin M.Y."/>
            <person name="Jogler C."/>
        </authorList>
    </citation>
    <scope>NUCLEOTIDE SEQUENCE [LARGE SCALE GENOMIC DNA]</scope>
    <source>
        <strain evidence="1 2">CA13</strain>
    </source>
</reference>
<keyword evidence="2" id="KW-1185">Reference proteome</keyword>
<proteinExistence type="predicted"/>
<evidence type="ECO:0000313" key="2">
    <source>
        <dbReference type="Proteomes" id="UP000315010"/>
    </source>
</evidence>
<protein>
    <submittedName>
        <fullName evidence="1">Uncharacterized protein</fullName>
    </submittedName>
</protein>
<gene>
    <name evidence="1" type="ORF">CA13_02220</name>
</gene>
<sequence>MPRPKRADEKDALYQALNWGNGRSTISHKEADYEAFENILSEGLQLSIPAKSLPTS</sequence>
<dbReference type="AlphaFoldDB" id="A0A5C5YV22"/>
<accession>A0A5C5YV22</accession>
<dbReference type="EMBL" id="SJPJ01000001">
    <property type="protein sequence ID" value="TWT78825.1"/>
    <property type="molecule type" value="Genomic_DNA"/>
</dbReference>
<name>A0A5C5YV22_9BACT</name>